<dbReference type="Gene3D" id="2.40.30.130">
    <property type="match status" value="1"/>
</dbReference>
<keyword evidence="4 11" id="KW-0479">Metal-binding</keyword>
<evidence type="ECO:0000256" key="2">
    <source>
        <dbReference type="ARBA" id="ARBA00022555"/>
    </source>
</evidence>
<evidence type="ECO:0000256" key="9">
    <source>
        <dbReference type="ARBA" id="ARBA00022917"/>
    </source>
</evidence>
<comment type="domain">
    <text evidence="11">Consists of three domains; the N-terminal catalytic domain, the editing domain and the C-terminal C-Ala domain. The editing domain removes incorrectly charged amino acids, while the C-Ala domain, along with tRNA(Ala), serves as a bridge to cooperatively bring together the editing and aminoacylation centers thus stimulating deacylation of misacylated tRNAs.</text>
</comment>
<feature type="domain" description="Alanyl-transfer RNA synthetases family profile" evidence="12">
    <location>
        <begin position="2"/>
        <end position="709"/>
    </location>
</feature>
<dbReference type="InterPro" id="IPR050058">
    <property type="entry name" value="Ala-tRNA_ligase"/>
</dbReference>
<dbReference type="Gene3D" id="3.30.930.10">
    <property type="entry name" value="Bira Bifunctional Protein, Domain 2"/>
    <property type="match status" value="1"/>
</dbReference>
<feature type="binding site" evidence="11">
    <location>
        <position position="670"/>
    </location>
    <ligand>
        <name>Zn(2+)</name>
        <dbReference type="ChEBI" id="CHEBI:29105"/>
    </ligand>
</feature>
<name>A0A9D9HFC7_9BACT</name>
<dbReference type="InterPro" id="IPR023033">
    <property type="entry name" value="Ala_tRNA_ligase_euk/bac"/>
</dbReference>
<dbReference type="GO" id="GO:0005737">
    <property type="term" value="C:cytoplasm"/>
    <property type="evidence" value="ECO:0007669"/>
    <property type="project" value="UniProtKB-SubCell"/>
</dbReference>
<keyword evidence="10 11" id="KW-0030">Aminoacyl-tRNA synthetase</keyword>
<evidence type="ECO:0000256" key="11">
    <source>
        <dbReference type="HAMAP-Rule" id="MF_00036"/>
    </source>
</evidence>
<dbReference type="Pfam" id="PF01411">
    <property type="entry name" value="tRNA-synt_2c"/>
    <property type="match status" value="1"/>
</dbReference>
<keyword evidence="9 11" id="KW-0648">Protein biosynthesis</keyword>
<keyword evidence="2 11" id="KW-0820">tRNA-binding</keyword>
<evidence type="ECO:0000256" key="10">
    <source>
        <dbReference type="ARBA" id="ARBA00023146"/>
    </source>
</evidence>
<dbReference type="Proteomes" id="UP000823661">
    <property type="component" value="Unassembled WGS sequence"/>
</dbReference>
<dbReference type="FunFam" id="3.30.980.10:FF:000004">
    <property type="entry name" value="Alanine--tRNA ligase, cytoplasmic"/>
    <property type="match status" value="1"/>
</dbReference>
<dbReference type="Pfam" id="PF02272">
    <property type="entry name" value="DHHA1"/>
    <property type="match status" value="1"/>
</dbReference>
<dbReference type="InterPro" id="IPR012947">
    <property type="entry name" value="tRNA_SAD"/>
</dbReference>
<evidence type="ECO:0000259" key="12">
    <source>
        <dbReference type="PROSITE" id="PS50860"/>
    </source>
</evidence>
<dbReference type="Gene3D" id="3.30.54.20">
    <property type="match status" value="1"/>
</dbReference>
<dbReference type="AlphaFoldDB" id="A0A9D9HFC7"/>
<dbReference type="GO" id="GO:0000049">
    <property type="term" value="F:tRNA binding"/>
    <property type="evidence" value="ECO:0007669"/>
    <property type="project" value="UniProtKB-KW"/>
</dbReference>
<protein>
    <recommendedName>
        <fullName evidence="11">Alanine--tRNA ligase</fullName>
        <ecNumber evidence="11">6.1.1.7</ecNumber>
    </recommendedName>
    <alternativeName>
        <fullName evidence="11">Alanyl-tRNA synthetase</fullName>
        <shortName evidence="11">AlaRS</shortName>
    </alternativeName>
</protein>
<comment type="similarity">
    <text evidence="1 11">Belongs to the class-II aminoacyl-tRNA synthetase family.</text>
</comment>
<dbReference type="HAMAP" id="MF_00036_B">
    <property type="entry name" value="Ala_tRNA_synth_B"/>
    <property type="match status" value="1"/>
</dbReference>
<dbReference type="InterPro" id="IPR018162">
    <property type="entry name" value="Ala-tRNA-ligase_IIc_anticod-bd"/>
</dbReference>
<keyword evidence="8 11" id="KW-0694">RNA-binding</keyword>
<evidence type="ECO:0000313" key="13">
    <source>
        <dbReference type="EMBL" id="MBO8452145.1"/>
    </source>
</evidence>
<comment type="subcellular location">
    <subcellularLocation>
        <location evidence="11">Cytoplasm</location>
    </subcellularLocation>
</comment>
<comment type="catalytic activity">
    <reaction evidence="11">
        <text>tRNA(Ala) + L-alanine + ATP = L-alanyl-tRNA(Ala) + AMP + diphosphate</text>
        <dbReference type="Rhea" id="RHEA:12540"/>
        <dbReference type="Rhea" id="RHEA-COMP:9657"/>
        <dbReference type="Rhea" id="RHEA-COMP:9923"/>
        <dbReference type="ChEBI" id="CHEBI:30616"/>
        <dbReference type="ChEBI" id="CHEBI:33019"/>
        <dbReference type="ChEBI" id="CHEBI:57972"/>
        <dbReference type="ChEBI" id="CHEBI:78442"/>
        <dbReference type="ChEBI" id="CHEBI:78497"/>
        <dbReference type="ChEBI" id="CHEBI:456215"/>
        <dbReference type="EC" id="6.1.1.7"/>
    </reaction>
</comment>
<evidence type="ECO:0000256" key="5">
    <source>
        <dbReference type="ARBA" id="ARBA00022741"/>
    </source>
</evidence>
<feature type="binding site" evidence="11">
    <location>
        <position position="666"/>
    </location>
    <ligand>
        <name>Zn(2+)</name>
        <dbReference type="ChEBI" id="CHEBI:29105"/>
    </ligand>
</feature>
<dbReference type="SMART" id="SM00863">
    <property type="entry name" value="tRNA_SAD"/>
    <property type="match status" value="1"/>
</dbReference>
<comment type="function">
    <text evidence="11">Catalyzes the attachment of alanine to tRNA(Ala) in a two-step reaction: alanine is first activated by ATP to form Ala-AMP and then transferred to the acceptor end of tRNA(Ala). Also edits incorrectly charged Ser-tRNA(Ala) and Gly-tRNA(Ala) via its editing domain.</text>
</comment>
<accession>A0A9D9HFC7</accession>
<dbReference type="GO" id="GO:0008270">
    <property type="term" value="F:zinc ion binding"/>
    <property type="evidence" value="ECO:0007669"/>
    <property type="project" value="UniProtKB-UniRule"/>
</dbReference>
<dbReference type="SUPFAM" id="SSF55681">
    <property type="entry name" value="Class II aaRS and biotin synthetases"/>
    <property type="match status" value="1"/>
</dbReference>
<dbReference type="InterPro" id="IPR018165">
    <property type="entry name" value="Ala-tRNA-synth_IIc_core"/>
</dbReference>
<organism evidence="13 14">
    <name type="scientific">Candidatus Cryptobacteroides intestinavium</name>
    <dbReference type="NCBI Taxonomy" id="2840766"/>
    <lineage>
        <taxon>Bacteria</taxon>
        <taxon>Pseudomonadati</taxon>
        <taxon>Bacteroidota</taxon>
        <taxon>Bacteroidia</taxon>
        <taxon>Bacteroidales</taxon>
        <taxon>Candidatus Cryptobacteroides</taxon>
    </lineage>
</organism>
<proteinExistence type="inferred from homology"/>
<evidence type="ECO:0000256" key="3">
    <source>
        <dbReference type="ARBA" id="ARBA00022598"/>
    </source>
</evidence>
<feature type="binding site" evidence="11">
    <location>
        <position position="568"/>
    </location>
    <ligand>
        <name>Zn(2+)</name>
        <dbReference type="ChEBI" id="CHEBI:29105"/>
    </ligand>
</feature>
<keyword evidence="7 11" id="KW-0067">ATP-binding</keyword>
<feature type="binding site" evidence="11">
    <location>
        <position position="564"/>
    </location>
    <ligand>
        <name>Zn(2+)</name>
        <dbReference type="ChEBI" id="CHEBI:29105"/>
    </ligand>
</feature>
<reference evidence="13" key="1">
    <citation type="submission" date="2020-10" db="EMBL/GenBank/DDBJ databases">
        <authorList>
            <person name="Gilroy R."/>
        </authorList>
    </citation>
    <scope>NUCLEOTIDE SEQUENCE</scope>
    <source>
        <strain evidence="13">B1-20833</strain>
    </source>
</reference>
<keyword evidence="6 11" id="KW-0862">Zinc</keyword>
<dbReference type="PROSITE" id="PS50860">
    <property type="entry name" value="AA_TRNA_LIGASE_II_ALA"/>
    <property type="match status" value="1"/>
</dbReference>
<evidence type="ECO:0000256" key="1">
    <source>
        <dbReference type="ARBA" id="ARBA00008226"/>
    </source>
</evidence>
<dbReference type="GO" id="GO:0005524">
    <property type="term" value="F:ATP binding"/>
    <property type="evidence" value="ECO:0007669"/>
    <property type="project" value="UniProtKB-UniRule"/>
</dbReference>
<comment type="cofactor">
    <cofactor evidence="11">
        <name>Zn(2+)</name>
        <dbReference type="ChEBI" id="CHEBI:29105"/>
    </cofactor>
    <text evidence="11">Binds 1 zinc ion per subunit.</text>
</comment>
<dbReference type="InterPro" id="IPR003156">
    <property type="entry name" value="DHHA1_dom"/>
</dbReference>
<dbReference type="FunFam" id="3.30.54.20:FF:000001">
    <property type="entry name" value="Alanine--tRNA ligase"/>
    <property type="match status" value="1"/>
</dbReference>
<gene>
    <name evidence="11 13" type="primary">alaS</name>
    <name evidence="13" type="ORF">IAC06_04595</name>
</gene>
<dbReference type="InterPro" id="IPR009000">
    <property type="entry name" value="Transl_B-barrel_sf"/>
</dbReference>
<dbReference type="EMBL" id="JADIMI010000043">
    <property type="protein sequence ID" value="MBO8452145.1"/>
    <property type="molecule type" value="Genomic_DNA"/>
</dbReference>
<evidence type="ECO:0000256" key="4">
    <source>
        <dbReference type="ARBA" id="ARBA00022723"/>
    </source>
</evidence>
<dbReference type="GO" id="GO:0004813">
    <property type="term" value="F:alanine-tRNA ligase activity"/>
    <property type="evidence" value="ECO:0007669"/>
    <property type="project" value="UniProtKB-UniRule"/>
</dbReference>
<keyword evidence="5 11" id="KW-0547">Nucleotide-binding</keyword>
<dbReference type="NCBIfam" id="TIGR00344">
    <property type="entry name" value="alaS"/>
    <property type="match status" value="1"/>
</dbReference>
<sequence length="876" mass="97967">MMTSKEIRKTFLDFFASKGHTIVPSAPMVVKNDPTLMFTNAGMNQFKDWFLGNSAPKYKRVTDSQKCLRVSGKHNDLEEVGHDSYHHTMFEMLGNWSFGDYFKSEAIDWAWELLTEVYRIDKDRLYVTVFKGDAADGTDMDTEARDRWKLHVPEDRILLGDKHDNFWEMGDTGPCGPCSEIHIDLRSDEERAAIPGRELVNTGNPLVIEIWNLVFMQFNRKASGELEPLPNRNVDTGMGFERLCMVLQGKTSNYDTDVFTGMIHRIEELSGHRYGESGRTDVAMRVIADHIRAISFSIADGQLPSNVKAGYVIRRILRRAVRYGYTFLGFSEPFLCRLVGQLVDDMGEFYSEIARQQELVEKVIREEELAFLRTLDRGIRLMDNIMEKTKADKVIKGEDAFVLYDTFGFPVDLSELIASENGYTIDIEGFERELQKQKERARNATAIESGDWAEFHHCENVEFVGYDTTSLEGATLTRHRTVKAKNRTMYQLVFDRTPFYAEMGGEVGDTGYIVAGDGEKISIINTIKENNLTIHIAERIPADCTGPFTLVVDAARRRMISSNHTATHLLHKALREILGTHVEQKGSFVTDSYFRFDFSHFEKLSDEQIDLVENRVNELIRENSPLEENRAATMEQAQAMGAMALFGEKYGDRVRIVKFGDSVELCGGCHAAATGQIGFFKIVAESAIAAGVRRIEAVTGPYAEKVVDAMEHSFRAAKALFNNAPDLAGAIGKLIEENEHFKKEVEAIAKEKSAAFKKAILEMSRPVNGINVVCIDPDKAVQINPDIVKRACQMLQKEAENLVVAVACESDGKPQLMLLYSEDLVKKGHNAGKDVKEAAKLILGGGGGQPGFATAGGKNSAGLADALEKMVELATR</sequence>
<dbReference type="InterPro" id="IPR018164">
    <property type="entry name" value="Ala-tRNA-synth_IIc_N"/>
</dbReference>
<dbReference type="InterPro" id="IPR002318">
    <property type="entry name" value="Ala-tRNA-lgiase_IIc"/>
</dbReference>
<dbReference type="SUPFAM" id="SSF55186">
    <property type="entry name" value="ThrRS/AlaRS common domain"/>
    <property type="match status" value="1"/>
</dbReference>
<dbReference type="Gene3D" id="3.10.310.40">
    <property type="match status" value="1"/>
</dbReference>
<keyword evidence="11" id="KW-0963">Cytoplasm</keyword>
<dbReference type="SUPFAM" id="SSF50447">
    <property type="entry name" value="Translation proteins"/>
    <property type="match status" value="1"/>
</dbReference>
<dbReference type="CDD" id="cd00673">
    <property type="entry name" value="AlaRS_core"/>
    <property type="match status" value="1"/>
</dbReference>
<dbReference type="PANTHER" id="PTHR11777:SF9">
    <property type="entry name" value="ALANINE--TRNA LIGASE, CYTOPLASMIC"/>
    <property type="match status" value="1"/>
</dbReference>
<keyword evidence="3 11" id="KW-0436">Ligase</keyword>
<dbReference type="Gene3D" id="3.30.980.10">
    <property type="entry name" value="Threonyl-trna Synthetase, Chain A, domain 2"/>
    <property type="match status" value="1"/>
</dbReference>
<dbReference type="EC" id="6.1.1.7" evidence="11"/>
<dbReference type="SUPFAM" id="SSF101353">
    <property type="entry name" value="Putative anticodon-binding domain of alanyl-tRNA synthetase (AlaRS)"/>
    <property type="match status" value="1"/>
</dbReference>
<dbReference type="GO" id="GO:0002161">
    <property type="term" value="F:aminoacyl-tRNA deacylase activity"/>
    <property type="evidence" value="ECO:0007669"/>
    <property type="project" value="TreeGrafter"/>
</dbReference>
<dbReference type="PANTHER" id="PTHR11777">
    <property type="entry name" value="ALANYL-TRNA SYNTHETASE"/>
    <property type="match status" value="1"/>
</dbReference>
<dbReference type="FunFam" id="3.30.930.10:FF:000011">
    <property type="entry name" value="Alanine--tRNA ligase, cytoplasmic"/>
    <property type="match status" value="1"/>
</dbReference>
<dbReference type="GO" id="GO:0006419">
    <property type="term" value="P:alanyl-tRNA aminoacylation"/>
    <property type="evidence" value="ECO:0007669"/>
    <property type="project" value="UniProtKB-UniRule"/>
</dbReference>
<evidence type="ECO:0000256" key="7">
    <source>
        <dbReference type="ARBA" id="ARBA00022840"/>
    </source>
</evidence>
<comment type="caution">
    <text evidence="13">The sequence shown here is derived from an EMBL/GenBank/DDBJ whole genome shotgun (WGS) entry which is preliminary data.</text>
</comment>
<dbReference type="InterPro" id="IPR018163">
    <property type="entry name" value="Thr/Ala-tRNA-synth_IIc_edit"/>
</dbReference>
<dbReference type="InterPro" id="IPR045864">
    <property type="entry name" value="aa-tRNA-synth_II/BPL/LPL"/>
</dbReference>
<dbReference type="PRINTS" id="PR00980">
    <property type="entry name" value="TRNASYNTHALA"/>
</dbReference>
<evidence type="ECO:0000313" key="14">
    <source>
        <dbReference type="Proteomes" id="UP000823661"/>
    </source>
</evidence>
<evidence type="ECO:0000256" key="6">
    <source>
        <dbReference type="ARBA" id="ARBA00022833"/>
    </source>
</evidence>
<reference evidence="13" key="2">
    <citation type="journal article" date="2021" name="PeerJ">
        <title>Extensive microbial diversity within the chicken gut microbiome revealed by metagenomics and culture.</title>
        <authorList>
            <person name="Gilroy R."/>
            <person name="Ravi A."/>
            <person name="Getino M."/>
            <person name="Pursley I."/>
            <person name="Horton D.L."/>
            <person name="Alikhan N.F."/>
            <person name="Baker D."/>
            <person name="Gharbi K."/>
            <person name="Hall N."/>
            <person name="Watson M."/>
            <person name="Adriaenssens E.M."/>
            <person name="Foster-Nyarko E."/>
            <person name="Jarju S."/>
            <person name="Secka A."/>
            <person name="Antonio M."/>
            <person name="Oren A."/>
            <person name="Chaudhuri R.R."/>
            <person name="La Ragione R."/>
            <person name="Hildebrand F."/>
            <person name="Pallen M.J."/>
        </authorList>
    </citation>
    <scope>NUCLEOTIDE SEQUENCE</scope>
    <source>
        <strain evidence="13">B1-20833</strain>
    </source>
</reference>
<dbReference type="Pfam" id="PF07973">
    <property type="entry name" value="tRNA_SAD"/>
    <property type="match status" value="1"/>
</dbReference>
<dbReference type="FunFam" id="3.10.310.40:FF:000001">
    <property type="entry name" value="Alanine--tRNA ligase"/>
    <property type="match status" value="1"/>
</dbReference>
<evidence type="ECO:0000256" key="8">
    <source>
        <dbReference type="ARBA" id="ARBA00022884"/>
    </source>
</evidence>